<dbReference type="RefSeq" id="WP_125770805.1">
    <property type="nucleotide sequence ID" value="NZ_CP121271.1"/>
</dbReference>
<evidence type="ECO:0000313" key="3">
    <source>
        <dbReference type="Proteomes" id="UP001231701"/>
    </source>
</evidence>
<evidence type="ECO:0000256" key="1">
    <source>
        <dbReference type="SAM" id="MobiDB-lite"/>
    </source>
</evidence>
<organism evidence="2 3">
    <name type="scientific">Streptomyces rochei</name>
    <name type="common">Streptomyces parvullus</name>
    <dbReference type="NCBI Taxonomy" id="1928"/>
    <lineage>
        <taxon>Bacteria</taxon>
        <taxon>Bacillati</taxon>
        <taxon>Actinomycetota</taxon>
        <taxon>Actinomycetes</taxon>
        <taxon>Kitasatosporales</taxon>
        <taxon>Streptomycetaceae</taxon>
        <taxon>Streptomyces</taxon>
        <taxon>Streptomyces rochei group</taxon>
    </lineage>
</organism>
<protein>
    <submittedName>
        <fullName evidence="2">Uncharacterized protein</fullName>
    </submittedName>
</protein>
<name>A0AAX3ZT53_STRRO</name>
<dbReference type="Proteomes" id="UP001231701">
    <property type="component" value="Chromosome"/>
</dbReference>
<dbReference type="EMBL" id="CP121271">
    <property type="protein sequence ID" value="WMC90329.1"/>
    <property type="molecule type" value="Genomic_DNA"/>
</dbReference>
<feature type="region of interest" description="Disordered" evidence="1">
    <location>
        <begin position="1"/>
        <end position="33"/>
    </location>
</feature>
<feature type="compositionally biased region" description="Low complexity" evidence="1">
    <location>
        <begin position="14"/>
        <end position="25"/>
    </location>
</feature>
<proteinExistence type="predicted"/>
<dbReference type="GeneID" id="90947159"/>
<accession>A0AAX3ZT53</accession>
<dbReference type="AlphaFoldDB" id="A0AAX3ZT53"/>
<sequence length="63" mass="6350">MTQALPRIAEPVPAGGRAAGTGSARVCSPPADRKAGDTAIGLLLAAVALARLAQRYRGGRPAR</sequence>
<evidence type="ECO:0000313" key="2">
    <source>
        <dbReference type="EMBL" id="WMC90329.1"/>
    </source>
</evidence>
<reference evidence="2" key="1">
    <citation type="submission" date="2023-03" db="EMBL/GenBank/DDBJ databases">
        <title>Borrelidin-producing and root-colonizing Streptomyces rochei is a potent biopesticide for soil-borne oomycete-caused plant diseases.</title>
        <authorList>
            <person name="Zhou D."/>
            <person name="Wang X."/>
            <person name="Navarro-Munoz J.C."/>
            <person name="Li W."/>
            <person name="Li J."/>
            <person name="Jiu M."/>
            <person name="Deng S."/>
            <person name="Ye Y."/>
            <person name="Daly P."/>
            <person name="Wei L."/>
        </authorList>
    </citation>
    <scope>NUCLEOTIDE SEQUENCE</scope>
    <source>
        <strain evidence="2">JK1</strain>
    </source>
</reference>
<gene>
    <name evidence="2" type="ORF">P7W03_34005</name>
</gene>